<dbReference type="GO" id="GO:0051646">
    <property type="term" value="P:mitochondrion localization"/>
    <property type="evidence" value="ECO:0007669"/>
    <property type="project" value="TreeGrafter"/>
</dbReference>
<dbReference type="PANTHER" id="PTHR10465">
    <property type="entry name" value="TRANSMEMBRANE GTPASE FZO1"/>
    <property type="match status" value="1"/>
</dbReference>
<sequence length="639" mass="72164">MFAQFAPRIRQIKLTREQLKHLVNNLTETRDDIRRLFDDECATSNEWQDFETVSNGIDQLNASAIQLSERAENKMQIAFVGSVGAGKSTLINALLGENIMPVTRAETTFCNVAVTGSSSDGWTAVVRGSGKALEIPEFRQLLHVLKAKEQREILGITPASVIDVKWPTARCKALVENVVLYDTPGIGERKPTDDAVIELCKFVDVIVAVMDVHSPSLRTVVDFVTAVNCRYTFGVFTKWDLFQENHSSDDGAEITIDDIKDRCVAEFMTAVSDRGQVFFIDSQTQREAARYLLQQNEASTSDERETEGSRGFKEFERNLVEAAEGALKFDTLKYDMQAFIAKAKGLSGNLGRIMDSRKQKRIQRLSNRMNKLTDADNSIKSHLSQVSSVLVGVMRRLQRDQQLAQFKMQIEHDMKNGYSPENALDRCRDGLNRKLQVLVENDRDLKEQLDCIWNCLSKVADGPGRLSFQVKEPTWKSEDFRLDESFEYQGNDIHGCLTNPSLPSKMVCCGLLGAFIFGQSGGLISALGVPMINSIVPWTDLSGWLRYFWPTSQAEVTAVQNFFETKVRALHEEKCEEVAISGISDLKETAEIRVRSVKRSLEDDIRFIQDGDNFLNKRRRTTDRLQSSFEAYEDKVHDI</sequence>
<accession>A0A2B4RG11</accession>
<comment type="caution">
    <text evidence="8">The sequence shown here is derived from an EMBL/GenBank/DDBJ whole genome shotgun (WGS) entry which is preliminary data.</text>
</comment>
<dbReference type="AlphaFoldDB" id="A0A2B4RG11"/>
<dbReference type="PANTHER" id="PTHR10465:SF0">
    <property type="entry name" value="SARCALUMENIN"/>
    <property type="match status" value="1"/>
</dbReference>
<keyword evidence="5" id="KW-0472">Membrane</keyword>
<dbReference type="Gene3D" id="3.40.50.300">
    <property type="entry name" value="P-loop containing nucleotide triphosphate hydrolases"/>
    <property type="match status" value="1"/>
</dbReference>
<dbReference type="GO" id="GO:0005525">
    <property type="term" value="F:GTP binding"/>
    <property type="evidence" value="ECO:0007669"/>
    <property type="project" value="UniProtKB-KW"/>
</dbReference>
<protein>
    <submittedName>
        <fullName evidence="8">Mitofusin-2</fullName>
    </submittedName>
</protein>
<evidence type="ECO:0000256" key="4">
    <source>
        <dbReference type="ARBA" id="ARBA00023134"/>
    </source>
</evidence>
<dbReference type="OrthoDB" id="8954335at2759"/>
<keyword evidence="6" id="KW-0175">Coiled coil</keyword>
<dbReference type="STRING" id="50429.A0A2B4RG11"/>
<dbReference type="InterPro" id="IPR027417">
    <property type="entry name" value="P-loop_NTPase"/>
</dbReference>
<evidence type="ECO:0000313" key="9">
    <source>
        <dbReference type="Proteomes" id="UP000225706"/>
    </source>
</evidence>
<evidence type="ECO:0000256" key="5">
    <source>
        <dbReference type="ARBA" id="ARBA00023136"/>
    </source>
</evidence>
<reference evidence="9" key="1">
    <citation type="journal article" date="2017" name="bioRxiv">
        <title>Comparative analysis of the genomes of Stylophora pistillata and Acropora digitifera provides evidence for extensive differences between species of corals.</title>
        <authorList>
            <person name="Voolstra C.R."/>
            <person name="Li Y."/>
            <person name="Liew Y.J."/>
            <person name="Baumgarten S."/>
            <person name="Zoccola D."/>
            <person name="Flot J.-F."/>
            <person name="Tambutte S."/>
            <person name="Allemand D."/>
            <person name="Aranda M."/>
        </authorList>
    </citation>
    <scope>NUCLEOTIDE SEQUENCE [LARGE SCALE GENOMIC DNA]</scope>
</reference>
<comment type="subcellular location">
    <subcellularLocation>
        <location evidence="1">Membrane</location>
    </subcellularLocation>
</comment>
<feature type="domain" description="Dynamin N-terminal" evidence="7">
    <location>
        <begin position="77"/>
        <end position="223"/>
    </location>
</feature>
<evidence type="ECO:0000256" key="3">
    <source>
        <dbReference type="ARBA" id="ARBA00022801"/>
    </source>
</evidence>
<keyword evidence="9" id="KW-1185">Reference proteome</keyword>
<dbReference type="Proteomes" id="UP000225706">
    <property type="component" value="Unassembled WGS sequence"/>
</dbReference>
<gene>
    <name evidence="8" type="primary">Mfn2</name>
    <name evidence="8" type="ORF">AWC38_SpisGene20374</name>
</gene>
<organism evidence="8 9">
    <name type="scientific">Stylophora pistillata</name>
    <name type="common">Smooth cauliflower coral</name>
    <dbReference type="NCBI Taxonomy" id="50429"/>
    <lineage>
        <taxon>Eukaryota</taxon>
        <taxon>Metazoa</taxon>
        <taxon>Cnidaria</taxon>
        <taxon>Anthozoa</taxon>
        <taxon>Hexacorallia</taxon>
        <taxon>Scleractinia</taxon>
        <taxon>Astrocoeniina</taxon>
        <taxon>Pocilloporidae</taxon>
        <taxon>Stylophora</taxon>
    </lineage>
</organism>
<keyword evidence="4" id="KW-0342">GTP-binding</keyword>
<dbReference type="GO" id="GO:0005741">
    <property type="term" value="C:mitochondrial outer membrane"/>
    <property type="evidence" value="ECO:0007669"/>
    <property type="project" value="TreeGrafter"/>
</dbReference>
<keyword evidence="3" id="KW-0378">Hydrolase</keyword>
<dbReference type="Pfam" id="PF00350">
    <property type="entry name" value="Dynamin_N"/>
    <property type="match status" value="1"/>
</dbReference>
<evidence type="ECO:0000256" key="2">
    <source>
        <dbReference type="ARBA" id="ARBA00022741"/>
    </source>
</evidence>
<evidence type="ECO:0000259" key="7">
    <source>
        <dbReference type="Pfam" id="PF00350"/>
    </source>
</evidence>
<dbReference type="GO" id="GO:0008053">
    <property type="term" value="P:mitochondrial fusion"/>
    <property type="evidence" value="ECO:0007669"/>
    <property type="project" value="TreeGrafter"/>
</dbReference>
<dbReference type="EMBL" id="LSMT01000652">
    <property type="protein sequence ID" value="PFX15410.1"/>
    <property type="molecule type" value="Genomic_DNA"/>
</dbReference>
<feature type="coiled-coil region" evidence="6">
    <location>
        <begin position="9"/>
        <end position="36"/>
    </location>
</feature>
<keyword evidence="2" id="KW-0547">Nucleotide-binding</keyword>
<dbReference type="InterPro" id="IPR045063">
    <property type="entry name" value="Dynamin_N"/>
</dbReference>
<dbReference type="SUPFAM" id="SSF52540">
    <property type="entry name" value="P-loop containing nucleoside triphosphate hydrolases"/>
    <property type="match status" value="1"/>
</dbReference>
<proteinExistence type="predicted"/>
<evidence type="ECO:0000256" key="6">
    <source>
        <dbReference type="SAM" id="Coils"/>
    </source>
</evidence>
<evidence type="ECO:0000313" key="8">
    <source>
        <dbReference type="EMBL" id="PFX15410.1"/>
    </source>
</evidence>
<name>A0A2B4RG11_STYPI</name>
<dbReference type="InterPro" id="IPR027094">
    <property type="entry name" value="Mitofusin_fam"/>
</dbReference>
<evidence type="ECO:0000256" key="1">
    <source>
        <dbReference type="ARBA" id="ARBA00004370"/>
    </source>
</evidence>
<dbReference type="GO" id="GO:0003924">
    <property type="term" value="F:GTPase activity"/>
    <property type="evidence" value="ECO:0007669"/>
    <property type="project" value="InterPro"/>
</dbReference>